<proteinExistence type="predicted"/>
<gene>
    <name evidence="1" type="ORF">PAXRUDRAFT_21671</name>
</gene>
<evidence type="ECO:0000313" key="2">
    <source>
        <dbReference type="Proteomes" id="UP000054538"/>
    </source>
</evidence>
<organism evidence="1 2">
    <name type="scientific">Paxillus rubicundulus Ve08.2h10</name>
    <dbReference type="NCBI Taxonomy" id="930991"/>
    <lineage>
        <taxon>Eukaryota</taxon>
        <taxon>Fungi</taxon>
        <taxon>Dikarya</taxon>
        <taxon>Basidiomycota</taxon>
        <taxon>Agaricomycotina</taxon>
        <taxon>Agaricomycetes</taxon>
        <taxon>Agaricomycetidae</taxon>
        <taxon>Boletales</taxon>
        <taxon>Paxilineae</taxon>
        <taxon>Paxillaceae</taxon>
        <taxon>Paxillus</taxon>
    </lineage>
</organism>
<dbReference type="HOGENOM" id="CLU_2904860_0_0_1"/>
<reference evidence="2" key="2">
    <citation type="submission" date="2015-01" db="EMBL/GenBank/DDBJ databases">
        <title>Evolutionary Origins and Diversification of the Mycorrhizal Mutualists.</title>
        <authorList>
            <consortium name="DOE Joint Genome Institute"/>
            <consortium name="Mycorrhizal Genomics Consortium"/>
            <person name="Kohler A."/>
            <person name="Kuo A."/>
            <person name="Nagy L.G."/>
            <person name="Floudas D."/>
            <person name="Copeland A."/>
            <person name="Barry K.W."/>
            <person name="Cichocki N."/>
            <person name="Veneault-Fourrey C."/>
            <person name="LaButti K."/>
            <person name="Lindquist E.A."/>
            <person name="Lipzen A."/>
            <person name="Lundell T."/>
            <person name="Morin E."/>
            <person name="Murat C."/>
            <person name="Riley R."/>
            <person name="Ohm R."/>
            <person name="Sun H."/>
            <person name="Tunlid A."/>
            <person name="Henrissat B."/>
            <person name="Grigoriev I.V."/>
            <person name="Hibbett D.S."/>
            <person name="Martin F."/>
        </authorList>
    </citation>
    <scope>NUCLEOTIDE SEQUENCE [LARGE SCALE GENOMIC DNA]</scope>
    <source>
        <strain evidence="2">Ve08.2h10</strain>
    </source>
</reference>
<dbReference type="InParanoid" id="A0A0D0D6Z2"/>
<name>A0A0D0D6Z2_9AGAM</name>
<reference evidence="1 2" key="1">
    <citation type="submission" date="2014-04" db="EMBL/GenBank/DDBJ databases">
        <authorList>
            <consortium name="DOE Joint Genome Institute"/>
            <person name="Kuo A."/>
            <person name="Kohler A."/>
            <person name="Jargeat P."/>
            <person name="Nagy L.G."/>
            <person name="Floudas D."/>
            <person name="Copeland A."/>
            <person name="Barry K.W."/>
            <person name="Cichocki N."/>
            <person name="Veneault-Fourrey C."/>
            <person name="LaButti K."/>
            <person name="Lindquist E.A."/>
            <person name="Lipzen A."/>
            <person name="Lundell T."/>
            <person name="Morin E."/>
            <person name="Murat C."/>
            <person name="Sun H."/>
            <person name="Tunlid A."/>
            <person name="Henrissat B."/>
            <person name="Grigoriev I.V."/>
            <person name="Hibbett D.S."/>
            <person name="Martin F."/>
            <person name="Nordberg H.P."/>
            <person name="Cantor M.N."/>
            <person name="Hua S.X."/>
        </authorList>
    </citation>
    <scope>NUCLEOTIDE SEQUENCE [LARGE SCALE GENOMIC DNA]</scope>
    <source>
        <strain evidence="1 2">Ve08.2h10</strain>
    </source>
</reference>
<dbReference type="EMBL" id="KN830525">
    <property type="protein sequence ID" value="KIK72710.1"/>
    <property type="molecule type" value="Genomic_DNA"/>
</dbReference>
<dbReference type="Proteomes" id="UP000054538">
    <property type="component" value="Unassembled WGS sequence"/>
</dbReference>
<dbReference type="AlphaFoldDB" id="A0A0D0D6Z2"/>
<evidence type="ECO:0000313" key="1">
    <source>
        <dbReference type="EMBL" id="KIK72710.1"/>
    </source>
</evidence>
<protein>
    <submittedName>
        <fullName evidence="1">Uncharacterized protein</fullName>
    </submittedName>
</protein>
<keyword evidence="2" id="KW-1185">Reference proteome</keyword>
<sequence length="62" mass="7093">MLCLITNRSIAIWLLWFPTFFCILGLSPVSGNPIWIKDKAAVYPMDNILQLFLIPNRVAELT</sequence>
<accession>A0A0D0D6Z2</accession>